<evidence type="ECO:0000313" key="4">
    <source>
        <dbReference type="EMBL" id="EGC34945.1"/>
    </source>
</evidence>
<feature type="domain" description="EF-hand" evidence="3">
    <location>
        <begin position="10"/>
        <end position="45"/>
    </location>
</feature>
<dbReference type="PROSITE" id="PS50222">
    <property type="entry name" value="EF_HAND_2"/>
    <property type="match status" value="3"/>
</dbReference>
<dbReference type="KEGG" id="dpp:DICPUDRAFT_94666"/>
<proteinExistence type="predicted"/>
<dbReference type="AlphaFoldDB" id="F0ZM73"/>
<name>F0ZM73_DICPU</name>
<dbReference type="SMART" id="SM00054">
    <property type="entry name" value="EFh"/>
    <property type="match status" value="4"/>
</dbReference>
<dbReference type="FunCoup" id="F0ZM73">
    <property type="interactions" value="2"/>
</dbReference>
<dbReference type="CDD" id="cd00051">
    <property type="entry name" value="EFh"/>
    <property type="match status" value="1"/>
</dbReference>
<dbReference type="GeneID" id="10501957"/>
<protein>
    <recommendedName>
        <fullName evidence="3">EF-hand domain-containing protein</fullName>
    </recommendedName>
</protein>
<dbReference type="SUPFAM" id="SSF47473">
    <property type="entry name" value="EF-hand"/>
    <property type="match status" value="1"/>
</dbReference>
<dbReference type="RefSeq" id="XP_003288526.1">
    <property type="nucleotide sequence ID" value="XM_003288478.1"/>
</dbReference>
<dbReference type="InParanoid" id="F0ZM73"/>
<dbReference type="eggNOG" id="ENOG502RIMZ">
    <property type="taxonomic scope" value="Eukaryota"/>
</dbReference>
<keyword evidence="2" id="KW-0106">Calcium</keyword>
<feature type="domain" description="EF-hand" evidence="3">
    <location>
        <begin position="46"/>
        <end position="81"/>
    </location>
</feature>
<dbReference type="VEuPathDB" id="AmoebaDB:DICPUDRAFT_94666"/>
<evidence type="ECO:0000256" key="1">
    <source>
        <dbReference type="ARBA" id="ARBA00022723"/>
    </source>
</evidence>
<dbReference type="InterPro" id="IPR002048">
    <property type="entry name" value="EF_hand_dom"/>
</dbReference>
<organism evidence="4 5">
    <name type="scientific">Dictyostelium purpureum</name>
    <name type="common">Slime mold</name>
    <dbReference type="NCBI Taxonomy" id="5786"/>
    <lineage>
        <taxon>Eukaryota</taxon>
        <taxon>Amoebozoa</taxon>
        <taxon>Evosea</taxon>
        <taxon>Eumycetozoa</taxon>
        <taxon>Dictyostelia</taxon>
        <taxon>Dictyosteliales</taxon>
        <taxon>Dictyosteliaceae</taxon>
        <taxon>Dictyostelium</taxon>
    </lineage>
</organism>
<evidence type="ECO:0000256" key="2">
    <source>
        <dbReference type="ARBA" id="ARBA00022837"/>
    </source>
</evidence>
<dbReference type="EMBL" id="GL871077">
    <property type="protein sequence ID" value="EGC34945.1"/>
    <property type="molecule type" value="Genomic_DNA"/>
</dbReference>
<accession>F0ZM73</accession>
<dbReference type="Pfam" id="PF13499">
    <property type="entry name" value="EF-hand_7"/>
    <property type="match status" value="2"/>
</dbReference>
<dbReference type="PANTHER" id="PTHR10827:SF85">
    <property type="entry name" value="CALCIUM-BINDING PROTEIN"/>
    <property type="match status" value="1"/>
</dbReference>
<dbReference type="InterPro" id="IPR018247">
    <property type="entry name" value="EF_Hand_1_Ca_BS"/>
</dbReference>
<keyword evidence="1" id="KW-0479">Metal-binding</keyword>
<dbReference type="Proteomes" id="UP000001064">
    <property type="component" value="Unassembled WGS sequence"/>
</dbReference>
<keyword evidence="5" id="KW-1185">Reference proteome</keyword>
<dbReference type="Gene3D" id="1.10.238.10">
    <property type="entry name" value="EF-hand"/>
    <property type="match status" value="2"/>
</dbReference>
<dbReference type="PROSITE" id="PS00018">
    <property type="entry name" value="EF_HAND_1"/>
    <property type="match status" value="2"/>
</dbReference>
<feature type="domain" description="EF-hand" evidence="3">
    <location>
        <begin position="125"/>
        <end position="160"/>
    </location>
</feature>
<dbReference type="PANTHER" id="PTHR10827">
    <property type="entry name" value="RETICULOCALBIN"/>
    <property type="match status" value="1"/>
</dbReference>
<dbReference type="STRING" id="5786.F0ZM73"/>
<sequence>MATVRDVCKKIERDVEDMLEKYDKDGDKSLTRSEVIEYFTQNNVKNPTIHAALIFKLLDVDRDDTITINEIRKHVNKINQKNLEEAITRQVGQYLERYDQNGDFKITFDEMVESLIKVTKLDKNTARETAEFYFSQIDTDNDYVLTVDELKKYCCSLANPQQ</sequence>
<dbReference type="InterPro" id="IPR011992">
    <property type="entry name" value="EF-hand-dom_pair"/>
</dbReference>
<dbReference type="FunFam" id="1.10.238.10:FF:000692">
    <property type="entry name" value="Calcium-binding protein E"/>
    <property type="match status" value="1"/>
</dbReference>
<evidence type="ECO:0000313" key="5">
    <source>
        <dbReference type="Proteomes" id="UP000001064"/>
    </source>
</evidence>
<dbReference type="GO" id="GO:0005509">
    <property type="term" value="F:calcium ion binding"/>
    <property type="evidence" value="ECO:0007669"/>
    <property type="project" value="InterPro"/>
</dbReference>
<dbReference type="OrthoDB" id="20736at2759"/>
<reference evidence="5" key="1">
    <citation type="journal article" date="2011" name="Genome Biol.">
        <title>Comparative genomics of the social amoebae Dictyostelium discoideum and Dictyostelium purpureum.</title>
        <authorList>
            <consortium name="US DOE Joint Genome Institute (JGI-PGF)"/>
            <person name="Sucgang R."/>
            <person name="Kuo A."/>
            <person name="Tian X."/>
            <person name="Salerno W."/>
            <person name="Parikh A."/>
            <person name="Feasley C.L."/>
            <person name="Dalin E."/>
            <person name="Tu H."/>
            <person name="Huang E."/>
            <person name="Barry K."/>
            <person name="Lindquist E."/>
            <person name="Shapiro H."/>
            <person name="Bruce D."/>
            <person name="Schmutz J."/>
            <person name="Salamov A."/>
            <person name="Fey P."/>
            <person name="Gaudet P."/>
            <person name="Anjard C."/>
            <person name="Babu M.M."/>
            <person name="Basu S."/>
            <person name="Bushmanova Y."/>
            <person name="van der Wel H."/>
            <person name="Katoh-Kurasawa M."/>
            <person name="Dinh C."/>
            <person name="Coutinho P.M."/>
            <person name="Saito T."/>
            <person name="Elias M."/>
            <person name="Schaap P."/>
            <person name="Kay R.R."/>
            <person name="Henrissat B."/>
            <person name="Eichinger L."/>
            <person name="Rivero F."/>
            <person name="Putnam N.H."/>
            <person name="West C.M."/>
            <person name="Loomis W.F."/>
            <person name="Chisholm R.L."/>
            <person name="Shaulsky G."/>
            <person name="Strassmann J.E."/>
            <person name="Queller D.C."/>
            <person name="Kuspa A."/>
            <person name="Grigoriev I.V."/>
        </authorList>
    </citation>
    <scope>NUCLEOTIDE SEQUENCE [LARGE SCALE GENOMIC DNA]</scope>
    <source>
        <strain evidence="5">QSDP1</strain>
    </source>
</reference>
<gene>
    <name evidence="4" type="ORF">DICPUDRAFT_94666</name>
</gene>
<evidence type="ECO:0000259" key="3">
    <source>
        <dbReference type="PROSITE" id="PS50222"/>
    </source>
</evidence>